<reference evidence="1 2" key="1">
    <citation type="submission" date="2022-04" db="EMBL/GenBank/DDBJ databases">
        <authorList>
            <person name="Ra J.-S."/>
            <person name="Kim S.-B."/>
        </authorList>
    </citation>
    <scope>NUCLEOTIDE SEQUENCE [LARGE SCALE GENOMIC DNA]</scope>
    <source>
        <strain evidence="1 2">MMS21-Er5</strain>
    </source>
</reference>
<evidence type="ECO:0000313" key="1">
    <source>
        <dbReference type="EMBL" id="UPZ14846.1"/>
    </source>
</evidence>
<sequence>MNYNEIVQELSDKNWKKINIILSINEGTIGYDKIEYVDYKDTAVFFWVRFVAIGDLIESIRNKYNSNVNHLSKKFNKYQIEIYPNGEVREKEWWDLEKEKKDLLDGAEVFYQWVNERMMSMIFEYEKDDNLVPTQYDDDGDLEYLSSWDRGLFTFYINEKEELEYKIALTKDGIERLLDMPLKDYFIKEILDHHKITNEKLVTEWQSWNTMELKSLNYDIPYDKREEFVRYIYQ</sequence>
<keyword evidence="2" id="KW-1185">Reference proteome</keyword>
<dbReference type="Proteomes" id="UP000829998">
    <property type="component" value="Chromosome"/>
</dbReference>
<gene>
    <name evidence="1" type="ORF">M0M44_19050</name>
</gene>
<accession>A0ABY4LT99</accession>
<name>A0ABY4LT99_9FLAO</name>
<dbReference type="EMBL" id="CP096829">
    <property type="protein sequence ID" value="UPZ14846.1"/>
    <property type="molecule type" value="Genomic_DNA"/>
</dbReference>
<protein>
    <submittedName>
        <fullName evidence="1">Uncharacterized protein</fullName>
    </submittedName>
</protein>
<proteinExistence type="predicted"/>
<dbReference type="RefSeq" id="WP_248727114.1">
    <property type="nucleotide sequence ID" value="NZ_CP096829.1"/>
</dbReference>
<organism evidence="1 2">
    <name type="scientific">Flavobacterium humidisoli</name>
    <dbReference type="NCBI Taxonomy" id="2937442"/>
    <lineage>
        <taxon>Bacteria</taxon>
        <taxon>Pseudomonadati</taxon>
        <taxon>Bacteroidota</taxon>
        <taxon>Flavobacteriia</taxon>
        <taxon>Flavobacteriales</taxon>
        <taxon>Flavobacteriaceae</taxon>
        <taxon>Flavobacterium</taxon>
    </lineage>
</organism>
<evidence type="ECO:0000313" key="2">
    <source>
        <dbReference type="Proteomes" id="UP000829998"/>
    </source>
</evidence>